<dbReference type="InterPro" id="IPR001789">
    <property type="entry name" value="Sig_transdc_resp-reg_receiver"/>
</dbReference>
<dbReference type="PANTHER" id="PTHR44520:SF1">
    <property type="entry name" value="TWO-COMPONENT SYSTEM REGULATORY PROTEIN"/>
    <property type="match status" value="1"/>
</dbReference>
<dbReference type="InterPro" id="IPR011006">
    <property type="entry name" value="CheY-like_superfamily"/>
</dbReference>
<comment type="caution">
    <text evidence="3">The sequence shown here is derived from an EMBL/GenBank/DDBJ whole genome shotgun (WGS) entry which is preliminary data.</text>
</comment>
<reference evidence="4" key="1">
    <citation type="journal article" date="2019" name="Int. J. Syst. Evol. Microbiol.">
        <title>The Global Catalogue of Microorganisms (GCM) 10K type strain sequencing project: providing services to taxonomists for standard genome sequencing and annotation.</title>
        <authorList>
            <consortium name="The Broad Institute Genomics Platform"/>
            <consortium name="The Broad Institute Genome Sequencing Center for Infectious Disease"/>
            <person name="Wu L."/>
            <person name="Ma J."/>
        </authorList>
    </citation>
    <scope>NUCLEOTIDE SEQUENCE [LARGE SCALE GENOMIC DNA]</scope>
    <source>
        <strain evidence="4">CGMCC 1.8860</strain>
    </source>
</reference>
<dbReference type="InterPro" id="IPR052893">
    <property type="entry name" value="TCS_response_regulator"/>
</dbReference>
<dbReference type="Gene3D" id="3.40.50.2300">
    <property type="match status" value="1"/>
</dbReference>
<feature type="modified residue" description="4-aspartylphosphate" evidence="1">
    <location>
        <position position="64"/>
    </location>
</feature>
<name>A0ABQ2PKD4_9NEIS</name>
<organism evidence="3 4">
    <name type="scientific">Silvimonas amylolytica</name>
    <dbReference type="NCBI Taxonomy" id="449663"/>
    <lineage>
        <taxon>Bacteria</taxon>
        <taxon>Pseudomonadati</taxon>
        <taxon>Pseudomonadota</taxon>
        <taxon>Betaproteobacteria</taxon>
        <taxon>Neisseriales</taxon>
        <taxon>Chitinibacteraceae</taxon>
        <taxon>Silvimonas</taxon>
    </lineage>
</organism>
<keyword evidence="4" id="KW-1185">Reference proteome</keyword>
<dbReference type="SUPFAM" id="SSF52172">
    <property type="entry name" value="CheY-like"/>
    <property type="match status" value="1"/>
</dbReference>
<keyword evidence="1" id="KW-0597">Phosphoprotein</keyword>
<dbReference type="SMART" id="SM00448">
    <property type="entry name" value="REC"/>
    <property type="match status" value="1"/>
</dbReference>
<dbReference type="RefSeq" id="WP_188692272.1">
    <property type="nucleotide sequence ID" value="NZ_BMLY01000002.1"/>
</dbReference>
<protein>
    <submittedName>
        <fullName evidence="3">Response regulator</fullName>
    </submittedName>
</protein>
<dbReference type="PROSITE" id="PS50110">
    <property type="entry name" value="RESPONSE_REGULATORY"/>
    <property type="match status" value="1"/>
</dbReference>
<evidence type="ECO:0000313" key="4">
    <source>
        <dbReference type="Proteomes" id="UP000621859"/>
    </source>
</evidence>
<dbReference type="PANTHER" id="PTHR44520">
    <property type="entry name" value="RESPONSE REGULATOR RCP1-RELATED"/>
    <property type="match status" value="1"/>
</dbReference>
<proteinExistence type="predicted"/>
<sequence>MLKPILLVEDNPKDLELTLIALERSQLANEVIVLRDGAEALDCLFRQGDYADWQEGNPAVILLDLKLPKIDGLEVLKVIRNTPELRSIPIVMLTSSKEEPDLIRAYELGVNAYVVKPVEFKDFVAAIGQLGIFWAVLNEPPPGSQRYRVVDQMRRYAMTANTVTPVFSKSTNE</sequence>
<feature type="domain" description="Response regulatory" evidence="2">
    <location>
        <begin position="4"/>
        <end position="131"/>
    </location>
</feature>
<evidence type="ECO:0000259" key="2">
    <source>
        <dbReference type="PROSITE" id="PS50110"/>
    </source>
</evidence>
<dbReference type="EMBL" id="BMLY01000002">
    <property type="protein sequence ID" value="GGP26074.1"/>
    <property type="molecule type" value="Genomic_DNA"/>
</dbReference>
<dbReference type="Proteomes" id="UP000621859">
    <property type="component" value="Unassembled WGS sequence"/>
</dbReference>
<dbReference type="CDD" id="cd17557">
    <property type="entry name" value="REC_Rcp-like"/>
    <property type="match status" value="1"/>
</dbReference>
<dbReference type="Pfam" id="PF00072">
    <property type="entry name" value="Response_reg"/>
    <property type="match status" value="1"/>
</dbReference>
<gene>
    <name evidence="3" type="ORF">GCM10010971_18930</name>
</gene>
<evidence type="ECO:0000313" key="3">
    <source>
        <dbReference type="EMBL" id="GGP26074.1"/>
    </source>
</evidence>
<accession>A0ABQ2PKD4</accession>
<evidence type="ECO:0000256" key="1">
    <source>
        <dbReference type="PROSITE-ProRule" id="PRU00169"/>
    </source>
</evidence>